<protein>
    <submittedName>
        <fullName evidence="2">Uncharacterized protein</fullName>
    </submittedName>
</protein>
<comment type="caution">
    <text evidence="2">The sequence shown here is derived from an EMBL/GenBank/DDBJ whole genome shotgun (WGS) entry which is preliminary data.</text>
</comment>
<dbReference type="EMBL" id="BQNB010017861">
    <property type="protein sequence ID" value="GJT68026.1"/>
    <property type="molecule type" value="Genomic_DNA"/>
</dbReference>
<keyword evidence="3" id="KW-1185">Reference proteome</keyword>
<reference evidence="2" key="2">
    <citation type="submission" date="2022-01" db="EMBL/GenBank/DDBJ databases">
        <authorList>
            <person name="Yamashiro T."/>
            <person name="Shiraishi A."/>
            <person name="Satake H."/>
            <person name="Nakayama K."/>
        </authorList>
    </citation>
    <scope>NUCLEOTIDE SEQUENCE</scope>
</reference>
<proteinExistence type="predicted"/>
<dbReference type="Proteomes" id="UP001151760">
    <property type="component" value="Unassembled WGS sequence"/>
</dbReference>
<gene>
    <name evidence="2" type="ORF">Tco_1019506</name>
</gene>
<sequence length="191" mass="21206">MIIKYTSMDALISCLKHNMAACLEKTKRNAQFHEIVDFLRRSSIYYSLTVSPTVSTSLIEQFWNTTTSKIVNEVSHVTPLFSNMLAQAVVDEGEGSTQPTKPQPTPSPTQPSIGDQPPVTESSYRPNTTQDPSVNFEGTGGSQRDHVQIPHDSPLQVVTHQTELLASKIIESNNEVSFIIISPRSLIYYPL</sequence>
<name>A0ABQ5FXB7_9ASTR</name>
<feature type="compositionally biased region" description="Polar residues" evidence="1">
    <location>
        <begin position="119"/>
        <end position="133"/>
    </location>
</feature>
<evidence type="ECO:0000313" key="2">
    <source>
        <dbReference type="EMBL" id="GJT68026.1"/>
    </source>
</evidence>
<organism evidence="2 3">
    <name type="scientific">Tanacetum coccineum</name>
    <dbReference type="NCBI Taxonomy" id="301880"/>
    <lineage>
        <taxon>Eukaryota</taxon>
        <taxon>Viridiplantae</taxon>
        <taxon>Streptophyta</taxon>
        <taxon>Embryophyta</taxon>
        <taxon>Tracheophyta</taxon>
        <taxon>Spermatophyta</taxon>
        <taxon>Magnoliopsida</taxon>
        <taxon>eudicotyledons</taxon>
        <taxon>Gunneridae</taxon>
        <taxon>Pentapetalae</taxon>
        <taxon>asterids</taxon>
        <taxon>campanulids</taxon>
        <taxon>Asterales</taxon>
        <taxon>Asteraceae</taxon>
        <taxon>Asteroideae</taxon>
        <taxon>Anthemideae</taxon>
        <taxon>Anthemidinae</taxon>
        <taxon>Tanacetum</taxon>
    </lineage>
</organism>
<feature type="region of interest" description="Disordered" evidence="1">
    <location>
        <begin position="91"/>
        <end position="148"/>
    </location>
</feature>
<reference evidence="2" key="1">
    <citation type="journal article" date="2022" name="Int. J. Mol. Sci.">
        <title>Draft Genome of Tanacetum Coccineum: Genomic Comparison of Closely Related Tanacetum-Family Plants.</title>
        <authorList>
            <person name="Yamashiro T."/>
            <person name="Shiraishi A."/>
            <person name="Nakayama K."/>
            <person name="Satake H."/>
        </authorList>
    </citation>
    <scope>NUCLEOTIDE SEQUENCE</scope>
</reference>
<accession>A0ABQ5FXB7</accession>
<evidence type="ECO:0000256" key="1">
    <source>
        <dbReference type="SAM" id="MobiDB-lite"/>
    </source>
</evidence>
<evidence type="ECO:0000313" key="3">
    <source>
        <dbReference type="Proteomes" id="UP001151760"/>
    </source>
</evidence>